<reference evidence="3" key="1">
    <citation type="submission" date="2014-03" db="EMBL/GenBank/DDBJ databases">
        <authorList>
            <person name="Aksoy S."/>
            <person name="Warren W."/>
            <person name="Wilson R.K."/>
        </authorList>
    </citation>
    <scope>NUCLEOTIDE SEQUENCE [LARGE SCALE GENOMIC DNA]</scope>
    <source>
        <strain evidence="3">IAEA</strain>
    </source>
</reference>
<dbReference type="EnsemblMetazoa" id="GPAI033544-RA">
    <property type="protein sequence ID" value="GPAI033544-PA"/>
    <property type="gene ID" value="GPAI033544"/>
</dbReference>
<proteinExistence type="predicted"/>
<evidence type="ECO:0000256" key="1">
    <source>
        <dbReference type="SAM" id="MobiDB-lite"/>
    </source>
</evidence>
<keyword evidence="3" id="KW-1185">Reference proteome</keyword>
<organism evidence="2 3">
    <name type="scientific">Glossina pallidipes</name>
    <name type="common">Tsetse fly</name>
    <dbReference type="NCBI Taxonomy" id="7398"/>
    <lineage>
        <taxon>Eukaryota</taxon>
        <taxon>Metazoa</taxon>
        <taxon>Ecdysozoa</taxon>
        <taxon>Arthropoda</taxon>
        <taxon>Hexapoda</taxon>
        <taxon>Insecta</taxon>
        <taxon>Pterygota</taxon>
        <taxon>Neoptera</taxon>
        <taxon>Endopterygota</taxon>
        <taxon>Diptera</taxon>
        <taxon>Brachycera</taxon>
        <taxon>Muscomorpha</taxon>
        <taxon>Hippoboscoidea</taxon>
        <taxon>Glossinidae</taxon>
        <taxon>Glossina</taxon>
    </lineage>
</organism>
<dbReference type="VEuPathDB" id="VectorBase:GPAI033544"/>
<reference evidence="2" key="2">
    <citation type="submission" date="2020-05" db="UniProtKB">
        <authorList>
            <consortium name="EnsemblMetazoa"/>
        </authorList>
    </citation>
    <scope>IDENTIFICATION</scope>
    <source>
        <strain evidence="2">IAEA</strain>
    </source>
</reference>
<sequence>MTTEDRGFKKTELCDQNDPGPPKSFFFQVPQKQTRNRCSSLSDKYCDASWTPSSQTKLVVAPVSTVAVTIISARITLTVKYGEVLFEGLPLGPLAMVIPIPRRVLQHDYSNIWHHDIVELILYALFYRLDDLINFVDGSCRICIYITLAPVGHPDARNISVALYSSCNSSSRVVVIYHPSVYLKKRQSPRSERLLEAYRTTDCLSKREQSNKQEQNLLYMEAMGRMYLDKYTFRQANFAFTSYAITAILVKESTKRVRLTSTSGPCLLTKSAVMIGLEMSAIKNANGKLRRGFKLIFNSFFPNRNELFDMANDLQSISVGNMDRDEPRNQFRASLREQRQMIEQDRQPKTRQDTKICWQCGQVGRWCRDCRNTATIFCRIAESMAQRRKAVVSRALTTNDRVVTESGEQSPHTRNSEPGVQRTPPINPPSLLRQTPKLKPDYNSKQLA</sequence>
<feature type="region of interest" description="Disordered" evidence="1">
    <location>
        <begin position="1"/>
        <end position="21"/>
    </location>
</feature>
<evidence type="ECO:0008006" key="4">
    <source>
        <dbReference type="Google" id="ProtNLM"/>
    </source>
</evidence>
<dbReference type="AlphaFoldDB" id="A0A1B0A3R1"/>
<dbReference type="Proteomes" id="UP000092445">
    <property type="component" value="Unassembled WGS sequence"/>
</dbReference>
<feature type="compositionally biased region" description="Polar residues" evidence="1">
    <location>
        <begin position="400"/>
        <end position="418"/>
    </location>
</feature>
<name>A0A1B0A3R1_GLOPL</name>
<protein>
    <recommendedName>
        <fullName evidence="4">CCHC-type domain-containing protein</fullName>
    </recommendedName>
</protein>
<feature type="region of interest" description="Disordered" evidence="1">
    <location>
        <begin position="400"/>
        <end position="448"/>
    </location>
</feature>
<feature type="compositionally biased region" description="Basic and acidic residues" evidence="1">
    <location>
        <begin position="1"/>
        <end position="13"/>
    </location>
</feature>
<accession>A0A1B0A3R1</accession>
<evidence type="ECO:0000313" key="3">
    <source>
        <dbReference type="Proteomes" id="UP000092445"/>
    </source>
</evidence>
<evidence type="ECO:0000313" key="2">
    <source>
        <dbReference type="EnsemblMetazoa" id="GPAI033544-PA"/>
    </source>
</evidence>